<reference evidence="1" key="1">
    <citation type="submission" date="2021-08" db="EMBL/GenBank/DDBJ databases">
        <title>Complete genome sequence of Pseudomonas phytophila.</title>
        <authorList>
            <person name="Weir B.S."/>
            <person name="Templeton M.D."/>
            <person name="Arshed S."/>
            <person name="Andersen M.T."/>
            <person name="Jayaraman J."/>
        </authorList>
    </citation>
    <scope>NUCLEOTIDE SEQUENCE</scope>
    <source>
        <strain evidence="1">ICMP 23753</strain>
    </source>
</reference>
<name>A0ABY6FG91_9PSED</name>
<dbReference type="RefSeq" id="WP_231677901.1">
    <property type="nucleotide sequence ID" value="NZ_CP081201.1"/>
</dbReference>
<dbReference type="EMBL" id="CP081201">
    <property type="protein sequence ID" value="UXZ96955.1"/>
    <property type="molecule type" value="Genomic_DNA"/>
</dbReference>
<keyword evidence="2" id="KW-1185">Reference proteome</keyword>
<evidence type="ECO:0000313" key="1">
    <source>
        <dbReference type="EMBL" id="UXZ96955.1"/>
    </source>
</evidence>
<evidence type="ECO:0000313" key="2">
    <source>
        <dbReference type="Proteomes" id="UP001063228"/>
    </source>
</evidence>
<accession>A0ABY6FG91</accession>
<dbReference type="Proteomes" id="UP001063228">
    <property type="component" value="Chromosome"/>
</dbReference>
<organism evidence="1 2">
    <name type="scientific">Pseudomonas phytophila</name>
    <dbReference type="NCBI Taxonomy" id="2867264"/>
    <lineage>
        <taxon>Bacteria</taxon>
        <taxon>Pseudomonadati</taxon>
        <taxon>Pseudomonadota</taxon>
        <taxon>Gammaproteobacteria</taxon>
        <taxon>Pseudomonadales</taxon>
        <taxon>Pseudomonadaceae</taxon>
        <taxon>Pseudomonas</taxon>
    </lineage>
</organism>
<gene>
    <name evidence="1" type="ORF">K3169_03310</name>
</gene>
<sequence length="115" mass="12375">MGIHFQPTSNSAALEITRIVDDRCKSLDKPGSTINPGLVLFGRGPTNAKIFFLDYGVLQETTEITSGGAWLIRLAAETGSHCFSVCTSSGAVSPSWDITVVASTPKYYGIMLDRF</sequence>
<protein>
    <submittedName>
        <fullName evidence="1">Uncharacterized protein</fullName>
    </submittedName>
</protein>
<proteinExistence type="predicted"/>